<reference evidence="1 2" key="1">
    <citation type="submission" date="2011-01" db="EMBL/GenBank/DDBJ databases">
        <authorList>
            <person name="Muzny D."/>
            <person name="Qin X."/>
            <person name="Deng J."/>
            <person name="Jiang H."/>
            <person name="Liu Y."/>
            <person name="Qu J."/>
            <person name="Song X.-Z."/>
            <person name="Zhang L."/>
            <person name="Thornton R."/>
            <person name="Coyle M."/>
            <person name="Francisco L."/>
            <person name="Jackson L."/>
            <person name="Javaid M."/>
            <person name="Korchina V."/>
            <person name="Kovar C."/>
            <person name="Mata R."/>
            <person name="Mathew T."/>
            <person name="Ngo R."/>
            <person name="Nguyen L."/>
            <person name="Nguyen N."/>
            <person name="Okwuonu G."/>
            <person name="Ongeri F."/>
            <person name="Pham C."/>
            <person name="Simmons D."/>
            <person name="Wilczek-Boney K."/>
            <person name="Hale W."/>
            <person name="Jakkamsetti A."/>
            <person name="Pham P."/>
            <person name="Ruth R."/>
            <person name="San Lucas F."/>
            <person name="Warren J."/>
            <person name="Zhang J."/>
            <person name="Zhao Z."/>
            <person name="Zhou C."/>
            <person name="Zhu D."/>
            <person name="Lee S."/>
            <person name="Bess C."/>
            <person name="Blankenburg K."/>
            <person name="Forbes L."/>
            <person name="Fu Q."/>
            <person name="Gubbala S."/>
            <person name="Hirani K."/>
            <person name="Jayaseelan J.C."/>
            <person name="Lara F."/>
            <person name="Munidasa M."/>
            <person name="Palculict T."/>
            <person name="Patil S."/>
            <person name="Pu L.-L."/>
            <person name="Saada N."/>
            <person name="Tang L."/>
            <person name="Weissenberger G."/>
            <person name="Zhu Y."/>
            <person name="Hemphill L."/>
            <person name="Shang Y."/>
            <person name="Youmans B."/>
            <person name="Ayvaz T."/>
            <person name="Ross M."/>
            <person name="Santibanez J."/>
            <person name="Aqrawi P."/>
            <person name="Gross S."/>
            <person name="Joshi V."/>
            <person name="Fowler G."/>
            <person name="Nazareth L."/>
            <person name="Reid J."/>
            <person name="Worley K."/>
            <person name="Petrosino J."/>
            <person name="Highlander S."/>
            <person name="Gibbs R."/>
        </authorList>
    </citation>
    <scope>NUCLEOTIDE SEQUENCE [LARGE SCALE GENOMIC DNA]</scope>
    <source>
        <strain evidence="1 2">ATCC 12755</strain>
    </source>
</reference>
<comment type="caution">
    <text evidence="1">The sequence shown here is derived from an EMBL/GenBank/DDBJ whole genome shotgun (WGS) entry which is preliminary data.</text>
</comment>
<dbReference type="AlphaFoldDB" id="F0EGW3"/>
<accession>F0EGW3</accession>
<evidence type="ECO:0000313" key="1">
    <source>
        <dbReference type="EMBL" id="EGC70675.1"/>
    </source>
</evidence>
<gene>
    <name evidence="1" type="ORF">HMPREF9087_0655</name>
</gene>
<protein>
    <submittedName>
        <fullName evidence="1">Uncharacterized protein</fullName>
    </submittedName>
</protein>
<dbReference type="HOGENOM" id="CLU_2329327_0_0_9"/>
<proteinExistence type="predicted"/>
<sequence>MRTTANGRSLTAHWLFFSEEFQDVFRKNDRSHVSFHQFMVFLKVTCETQAQNKIESNHKGESAKAENESTLNPSYLFRSCERRNCDELKCLTLLLCEL</sequence>
<dbReference type="EMBL" id="AEWT01000003">
    <property type="protein sequence ID" value="EGC70675.1"/>
    <property type="molecule type" value="Genomic_DNA"/>
</dbReference>
<evidence type="ECO:0000313" key="2">
    <source>
        <dbReference type="Proteomes" id="UP000004835"/>
    </source>
</evidence>
<name>F0EGW3_ENTCA</name>
<dbReference type="Proteomes" id="UP000004835">
    <property type="component" value="Unassembled WGS sequence"/>
</dbReference>
<organism evidence="1 2">
    <name type="scientific">Enterococcus casseliflavus ATCC 12755</name>
    <dbReference type="NCBI Taxonomy" id="888066"/>
    <lineage>
        <taxon>Bacteria</taxon>
        <taxon>Bacillati</taxon>
        <taxon>Bacillota</taxon>
        <taxon>Bacilli</taxon>
        <taxon>Lactobacillales</taxon>
        <taxon>Enterococcaceae</taxon>
        <taxon>Enterococcus</taxon>
    </lineage>
</organism>